<proteinExistence type="predicted"/>
<accession>A0A8J2P1D1</accession>
<sequence length="11" mass="1249">MSTSRETPIEV</sequence>
<name>A0A8J2P1D1_9HEXA</name>
<gene>
    <name evidence="1" type="ORF">AFUS01_LOCUS17063</name>
</gene>
<protein>
    <submittedName>
        <fullName evidence="1">Uncharacterized protein</fullName>
    </submittedName>
</protein>
<reference evidence="1" key="1">
    <citation type="submission" date="2021-06" db="EMBL/GenBank/DDBJ databases">
        <authorList>
            <person name="Hodson N. C."/>
            <person name="Mongue J. A."/>
            <person name="Jaron S. K."/>
        </authorList>
    </citation>
    <scope>NUCLEOTIDE SEQUENCE</scope>
</reference>
<evidence type="ECO:0000313" key="1">
    <source>
        <dbReference type="EMBL" id="CAG7728270.1"/>
    </source>
</evidence>
<comment type="caution">
    <text evidence="1">The sequence shown here is derived from an EMBL/GenBank/DDBJ whole genome shotgun (WGS) entry which is preliminary data.</text>
</comment>
<dbReference type="EMBL" id="CAJVCH010161054">
    <property type="protein sequence ID" value="CAG7728270.1"/>
    <property type="molecule type" value="Genomic_DNA"/>
</dbReference>
<evidence type="ECO:0000313" key="2">
    <source>
        <dbReference type="Proteomes" id="UP000708208"/>
    </source>
</evidence>
<dbReference type="Proteomes" id="UP000708208">
    <property type="component" value="Unassembled WGS sequence"/>
</dbReference>
<feature type="non-terminal residue" evidence="1">
    <location>
        <position position="1"/>
    </location>
</feature>
<keyword evidence="2" id="KW-1185">Reference proteome</keyword>
<organism evidence="1 2">
    <name type="scientific">Allacma fusca</name>
    <dbReference type="NCBI Taxonomy" id="39272"/>
    <lineage>
        <taxon>Eukaryota</taxon>
        <taxon>Metazoa</taxon>
        <taxon>Ecdysozoa</taxon>
        <taxon>Arthropoda</taxon>
        <taxon>Hexapoda</taxon>
        <taxon>Collembola</taxon>
        <taxon>Symphypleona</taxon>
        <taxon>Sminthuridae</taxon>
        <taxon>Allacma</taxon>
    </lineage>
</organism>